<dbReference type="RefSeq" id="WP_002742792.1">
    <property type="nucleotide sequence ID" value="NZ_CP020771.1"/>
</dbReference>
<keyword evidence="7" id="KW-1133">Transmembrane helix</keyword>
<feature type="domain" description="Protein kinase" evidence="8">
    <location>
        <begin position="14"/>
        <end position="275"/>
    </location>
</feature>
<keyword evidence="10" id="KW-1185">Reference proteome</keyword>
<dbReference type="EC" id="2.7.11.1" evidence="1"/>
<organism evidence="9 10">
    <name type="scientific">Microcystis aeruginosa PCC 7806SL</name>
    <dbReference type="NCBI Taxonomy" id="1903187"/>
    <lineage>
        <taxon>Bacteria</taxon>
        <taxon>Bacillati</taxon>
        <taxon>Cyanobacteriota</taxon>
        <taxon>Cyanophyceae</taxon>
        <taxon>Oscillatoriophycideae</taxon>
        <taxon>Chroococcales</taxon>
        <taxon>Microcystaceae</taxon>
        <taxon>Microcystis</taxon>
    </lineage>
</organism>
<evidence type="ECO:0000256" key="3">
    <source>
        <dbReference type="ARBA" id="ARBA00022741"/>
    </source>
</evidence>
<dbReference type="GO" id="GO:0004713">
    <property type="term" value="F:protein tyrosine kinase activity"/>
    <property type="evidence" value="ECO:0007669"/>
    <property type="project" value="InterPro"/>
</dbReference>
<dbReference type="PANTHER" id="PTHR43289">
    <property type="entry name" value="MITOGEN-ACTIVATED PROTEIN KINASE KINASE KINASE 20-RELATED"/>
    <property type="match status" value="1"/>
</dbReference>
<keyword evidence="2" id="KW-0808">Transferase</keyword>
<dbReference type="EMBL" id="CP020771">
    <property type="protein sequence ID" value="ARI81823.1"/>
    <property type="molecule type" value="Genomic_DNA"/>
</dbReference>
<accession>A0AB33BSK5</accession>
<keyword evidence="5 6" id="KW-0067">ATP-binding</keyword>
<keyword evidence="7" id="KW-0812">Transmembrane</keyword>
<dbReference type="SUPFAM" id="SSF56112">
    <property type="entry name" value="Protein kinase-like (PK-like)"/>
    <property type="match status" value="1"/>
</dbReference>
<name>A0AB33BSK5_MICA7</name>
<keyword evidence="7" id="KW-0472">Membrane</keyword>
<keyword evidence="4" id="KW-0418">Kinase</keyword>
<dbReference type="InterPro" id="IPR020635">
    <property type="entry name" value="Tyr_kinase_cat_dom"/>
</dbReference>
<dbReference type="Proteomes" id="UP000192439">
    <property type="component" value="Chromosome"/>
</dbReference>
<dbReference type="InterPro" id="IPR000719">
    <property type="entry name" value="Prot_kinase_dom"/>
</dbReference>
<dbReference type="GO" id="GO:0004674">
    <property type="term" value="F:protein serine/threonine kinase activity"/>
    <property type="evidence" value="ECO:0007669"/>
    <property type="project" value="UniProtKB-EC"/>
</dbReference>
<reference evidence="9 10" key="1">
    <citation type="journal article" date="2018" name="Harmful Algae">
        <title>The highly heterogeneous methylated genomes and diverse restriction-modification systems of bloom-forming Microcystis.</title>
        <authorList>
            <person name="Zhao L."/>
            <person name="Song Y."/>
            <person name="Li L."/>
            <person name="Gan N."/>
            <person name="Brand J.J."/>
            <person name="Song L."/>
        </authorList>
    </citation>
    <scope>NUCLEOTIDE SEQUENCE [LARGE SCALE GENOMIC DNA]</scope>
    <source>
        <strain evidence="9 10">PCC 7806SL</strain>
    </source>
</reference>
<protein>
    <recommendedName>
        <fullName evidence="1">non-specific serine/threonine protein kinase</fullName>
        <ecNumber evidence="1">2.7.11.1</ecNumber>
    </recommendedName>
</protein>
<gene>
    <name evidence="9" type="ORF">BH695_2543</name>
</gene>
<dbReference type="InterPro" id="IPR011009">
    <property type="entry name" value="Kinase-like_dom_sf"/>
</dbReference>
<proteinExistence type="predicted"/>
<dbReference type="GO" id="GO:0005524">
    <property type="term" value="F:ATP binding"/>
    <property type="evidence" value="ECO:0007669"/>
    <property type="project" value="UniProtKB-UniRule"/>
</dbReference>
<dbReference type="PROSITE" id="PS00107">
    <property type="entry name" value="PROTEIN_KINASE_ATP"/>
    <property type="match status" value="1"/>
</dbReference>
<dbReference type="PROSITE" id="PS00109">
    <property type="entry name" value="PROTEIN_KINASE_TYR"/>
    <property type="match status" value="1"/>
</dbReference>
<evidence type="ECO:0000256" key="1">
    <source>
        <dbReference type="ARBA" id="ARBA00012513"/>
    </source>
</evidence>
<dbReference type="Gene3D" id="1.10.510.10">
    <property type="entry name" value="Transferase(Phosphotransferase) domain 1"/>
    <property type="match status" value="1"/>
</dbReference>
<keyword evidence="3 6" id="KW-0547">Nucleotide-binding</keyword>
<dbReference type="Pfam" id="PF00069">
    <property type="entry name" value="Pkinase"/>
    <property type="match status" value="1"/>
</dbReference>
<dbReference type="PANTHER" id="PTHR43289:SF6">
    <property type="entry name" value="SERINE_THREONINE-PROTEIN KINASE NEKL-3"/>
    <property type="match status" value="1"/>
</dbReference>
<sequence length="338" mass="37992">MVWDLGKKIKDGQYTIQEVLGEGRFGITYRASDRNGDSVVIKTPRDVGFKLWESERLQKLFWQEASKLKGCDHPHIVRVKELFSEGKANCMVMEYIDGTTLDRRSTKILPEKEALRYIEQIGQALMVVHSRGFLHRDIRPGNIMIRTGKPEAVLIDFGLALDFDEELTKTRTQELASGFAPIECYSRDAKRGAFTDIYSLGSVLYELLTGKIPVNAMTRKDAMTRKNNGDQPLIEPKAYNSKISPNINKAILRALELDIDKRPQSVQAWFKDLGLSIPKKEQSKISRPIVINWTAVTATTGLLALSLTFLTSIGVTDKIKQILFPQPTPTVSPPSSPK</sequence>
<dbReference type="PROSITE" id="PS50011">
    <property type="entry name" value="PROTEIN_KINASE_DOM"/>
    <property type="match status" value="1"/>
</dbReference>
<evidence type="ECO:0000256" key="6">
    <source>
        <dbReference type="PROSITE-ProRule" id="PRU10141"/>
    </source>
</evidence>
<evidence type="ECO:0000259" key="8">
    <source>
        <dbReference type="PROSITE" id="PS50011"/>
    </source>
</evidence>
<dbReference type="CDD" id="cd14014">
    <property type="entry name" value="STKc_PknB_like"/>
    <property type="match status" value="1"/>
</dbReference>
<dbReference type="AlphaFoldDB" id="A0AB33BSK5"/>
<evidence type="ECO:0000256" key="5">
    <source>
        <dbReference type="ARBA" id="ARBA00022840"/>
    </source>
</evidence>
<dbReference type="InterPro" id="IPR008266">
    <property type="entry name" value="Tyr_kinase_AS"/>
</dbReference>
<dbReference type="InterPro" id="IPR017441">
    <property type="entry name" value="Protein_kinase_ATP_BS"/>
</dbReference>
<evidence type="ECO:0000256" key="2">
    <source>
        <dbReference type="ARBA" id="ARBA00022679"/>
    </source>
</evidence>
<evidence type="ECO:0000256" key="4">
    <source>
        <dbReference type="ARBA" id="ARBA00022777"/>
    </source>
</evidence>
<feature type="transmembrane region" description="Helical" evidence="7">
    <location>
        <begin position="290"/>
        <end position="310"/>
    </location>
</feature>
<evidence type="ECO:0000313" key="9">
    <source>
        <dbReference type="EMBL" id="ARI81823.1"/>
    </source>
</evidence>
<evidence type="ECO:0000256" key="7">
    <source>
        <dbReference type="SAM" id="Phobius"/>
    </source>
</evidence>
<dbReference type="SMART" id="SM00219">
    <property type="entry name" value="TyrKc"/>
    <property type="match status" value="1"/>
</dbReference>
<feature type="binding site" evidence="6">
    <location>
        <position position="42"/>
    </location>
    <ligand>
        <name>ATP</name>
        <dbReference type="ChEBI" id="CHEBI:30616"/>
    </ligand>
</feature>
<evidence type="ECO:0000313" key="10">
    <source>
        <dbReference type="Proteomes" id="UP000192439"/>
    </source>
</evidence>